<accession>A0A8J2ZDS7</accession>
<dbReference type="Proteomes" id="UP000597507">
    <property type="component" value="Unassembled WGS sequence"/>
</dbReference>
<feature type="region of interest" description="Disordered" evidence="1">
    <location>
        <begin position="19"/>
        <end position="59"/>
    </location>
</feature>
<keyword evidence="2" id="KW-0732">Signal</keyword>
<proteinExistence type="predicted"/>
<dbReference type="EMBL" id="BMKS01000011">
    <property type="protein sequence ID" value="GGG42394.1"/>
    <property type="molecule type" value="Genomic_DNA"/>
</dbReference>
<reference evidence="3 4" key="1">
    <citation type="journal article" date="2014" name="Int. J. Syst. Evol. Microbiol.">
        <title>Complete genome sequence of Corynebacterium casei LMG S-19264T (=DSM 44701T), isolated from a smear-ripened cheese.</title>
        <authorList>
            <consortium name="US DOE Joint Genome Institute (JGI-PGF)"/>
            <person name="Walter F."/>
            <person name="Albersmeier A."/>
            <person name="Kalinowski J."/>
            <person name="Ruckert C."/>
        </authorList>
    </citation>
    <scope>NUCLEOTIDE SEQUENCE [LARGE SCALE GENOMIC DNA]</scope>
    <source>
        <strain evidence="3 4">CGMCC 1.16330</strain>
    </source>
</reference>
<feature type="signal peptide" evidence="2">
    <location>
        <begin position="1"/>
        <end position="20"/>
    </location>
</feature>
<organism evidence="3 4">
    <name type="scientific">Caldovatus sediminis</name>
    <dbReference type="NCBI Taxonomy" id="2041189"/>
    <lineage>
        <taxon>Bacteria</taxon>
        <taxon>Pseudomonadati</taxon>
        <taxon>Pseudomonadota</taxon>
        <taxon>Alphaproteobacteria</taxon>
        <taxon>Acetobacterales</taxon>
        <taxon>Roseomonadaceae</taxon>
        <taxon>Caldovatus</taxon>
    </lineage>
</organism>
<feature type="compositionally biased region" description="Low complexity" evidence="1">
    <location>
        <begin position="38"/>
        <end position="57"/>
    </location>
</feature>
<name>A0A8J2ZDS7_9PROT</name>
<evidence type="ECO:0000313" key="4">
    <source>
        <dbReference type="Proteomes" id="UP000597507"/>
    </source>
</evidence>
<gene>
    <name evidence="3" type="ORF">GCM10010964_32350</name>
</gene>
<sequence length="169" mass="17978">MHRFLLRLSGALALAASGCAAPPEPGTASAARPATSEVPDAVAAAPARPSRPVPQVVGGRRLSGDEFRQLVFGNTLDRRLPNGSRLTMHVAADGSQRLRLVGVDGQAATDRGRLVLQGDEVCSSWERIQEGRPTCFAWFRLGESLVAIDVSGTISPTRFELLPGNPERI</sequence>
<keyword evidence="4" id="KW-1185">Reference proteome</keyword>
<comment type="caution">
    <text evidence="3">The sequence shown here is derived from an EMBL/GenBank/DDBJ whole genome shotgun (WGS) entry which is preliminary data.</text>
</comment>
<evidence type="ECO:0000256" key="1">
    <source>
        <dbReference type="SAM" id="MobiDB-lite"/>
    </source>
</evidence>
<dbReference type="PROSITE" id="PS51257">
    <property type="entry name" value="PROKAR_LIPOPROTEIN"/>
    <property type="match status" value="1"/>
</dbReference>
<dbReference type="AlphaFoldDB" id="A0A8J2ZDS7"/>
<feature type="chain" id="PRO_5035276963" description="Lipoprotein" evidence="2">
    <location>
        <begin position="21"/>
        <end position="169"/>
    </location>
</feature>
<evidence type="ECO:0008006" key="5">
    <source>
        <dbReference type="Google" id="ProtNLM"/>
    </source>
</evidence>
<evidence type="ECO:0000256" key="2">
    <source>
        <dbReference type="SAM" id="SignalP"/>
    </source>
</evidence>
<evidence type="ECO:0000313" key="3">
    <source>
        <dbReference type="EMBL" id="GGG42394.1"/>
    </source>
</evidence>
<protein>
    <recommendedName>
        <fullName evidence="5">Lipoprotein</fullName>
    </recommendedName>
</protein>